<accession>A0AAU9IGA0</accession>
<dbReference type="AlphaFoldDB" id="A0AAU9IGA0"/>
<gene>
    <name evidence="2" type="ORF">BSTOLATCC_MIC5553</name>
</gene>
<evidence type="ECO:0000313" key="2">
    <source>
        <dbReference type="EMBL" id="CAG9312311.1"/>
    </source>
</evidence>
<sequence length="191" mass="21574">MNIFASTSTSISAGNSTDGVGNNSITRHSPYSPLPVYNNQTSYGSTYNNDNGSFYLRKMYQSTSTFPQKAFSTSPVKPPKIIDKTFKRIADQITEQSSKVNSIAPRQLNNPLSFCDDFFVAPAVSRTPNPTSKTSPNNQVWLEKRNKNQMSQKFLRGDYIPSVNQMHLYGRRERPSRFESIGLWISRNKIS</sequence>
<dbReference type="Proteomes" id="UP001162131">
    <property type="component" value="Unassembled WGS sequence"/>
</dbReference>
<keyword evidence="3" id="KW-1185">Reference proteome</keyword>
<reference evidence="2" key="1">
    <citation type="submission" date="2021-09" db="EMBL/GenBank/DDBJ databases">
        <authorList>
            <consortium name="AG Swart"/>
            <person name="Singh M."/>
            <person name="Singh A."/>
            <person name="Seah K."/>
            <person name="Emmerich C."/>
        </authorList>
    </citation>
    <scope>NUCLEOTIDE SEQUENCE</scope>
    <source>
        <strain evidence="2">ATCC30299</strain>
    </source>
</reference>
<name>A0AAU9IGA0_9CILI</name>
<dbReference type="EMBL" id="CAJZBQ010000005">
    <property type="protein sequence ID" value="CAG9312311.1"/>
    <property type="molecule type" value="Genomic_DNA"/>
</dbReference>
<evidence type="ECO:0000313" key="3">
    <source>
        <dbReference type="Proteomes" id="UP001162131"/>
    </source>
</evidence>
<protein>
    <submittedName>
        <fullName evidence="2">Uncharacterized protein</fullName>
    </submittedName>
</protein>
<feature type="compositionally biased region" description="Polar residues" evidence="1">
    <location>
        <begin position="1"/>
        <end position="29"/>
    </location>
</feature>
<organism evidence="2 3">
    <name type="scientific">Blepharisma stoltei</name>
    <dbReference type="NCBI Taxonomy" id="1481888"/>
    <lineage>
        <taxon>Eukaryota</taxon>
        <taxon>Sar</taxon>
        <taxon>Alveolata</taxon>
        <taxon>Ciliophora</taxon>
        <taxon>Postciliodesmatophora</taxon>
        <taxon>Heterotrichea</taxon>
        <taxon>Heterotrichida</taxon>
        <taxon>Blepharismidae</taxon>
        <taxon>Blepharisma</taxon>
    </lineage>
</organism>
<feature type="region of interest" description="Disordered" evidence="1">
    <location>
        <begin position="1"/>
        <end position="33"/>
    </location>
</feature>
<proteinExistence type="predicted"/>
<evidence type="ECO:0000256" key="1">
    <source>
        <dbReference type="SAM" id="MobiDB-lite"/>
    </source>
</evidence>
<comment type="caution">
    <text evidence="2">The sequence shown here is derived from an EMBL/GenBank/DDBJ whole genome shotgun (WGS) entry which is preliminary data.</text>
</comment>